<protein>
    <recommendedName>
        <fullName evidence="1">Methanogenesis regulatory protein FilR1 middle domain-containing protein</fullName>
    </recommendedName>
</protein>
<dbReference type="Proteomes" id="UP000251717">
    <property type="component" value="Unassembled WGS sequence"/>
</dbReference>
<evidence type="ECO:0000313" key="3">
    <source>
        <dbReference type="Proteomes" id="UP000251717"/>
    </source>
</evidence>
<dbReference type="OrthoDB" id="11410at2157"/>
<dbReference type="SUPFAM" id="SSF46785">
    <property type="entry name" value="Winged helix' DNA-binding domain"/>
    <property type="match status" value="1"/>
</dbReference>
<dbReference type="Pfam" id="PF08350">
    <property type="entry name" value="FilR1_middle"/>
    <property type="match status" value="1"/>
</dbReference>
<proteinExistence type="predicted"/>
<dbReference type="AlphaFoldDB" id="A0A315XM47"/>
<accession>A0A315XM47</accession>
<dbReference type="InterPro" id="IPR011991">
    <property type="entry name" value="ArsR-like_HTH"/>
</dbReference>
<reference evidence="2 3" key="1">
    <citation type="submission" date="2017-03" db="EMBL/GenBank/DDBJ databases">
        <title>Genome sequence of Methanobrevibacter thaueri.</title>
        <authorList>
            <person name="Poehlein A."/>
            <person name="Seedorf H."/>
            <person name="Daniel R."/>
        </authorList>
    </citation>
    <scope>NUCLEOTIDE SEQUENCE [LARGE SCALE GENOMIC DNA]</scope>
    <source>
        <strain evidence="2 3">DSM 11995</strain>
    </source>
</reference>
<dbReference type="InterPro" id="IPR013561">
    <property type="entry name" value="FilR1_middle_dom"/>
</dbReference>
<sequence length="256" mass="29460">MTRNKEHVEHYNTISKDIKFVSNSVIRLRILKELYEKPSNMKELTCVTDLSYSYVSSILSDLESRNMVCRKSNRFYLETSLKLQIENMIDFAILINLLEEIFNIVEGHVVDMLPNESIMEFHLLQDSVLMESDGINADMLDNVMEANLREADRACCILPVYSNILNGALNGLAENGNYVELRVSENLYGIYDENSKARYISAFKGRNNFLLIVTNRAMILGFFRDDGIFDKNRILISTGDDSLKWANNAFGYFKKN</sequence>
<dbReference type="Gene3D" id="1.10.10.10">
    <property type="entry name" value="Winged helix-like DNA-binding domain superfamily/Winged helix DNA-binding domain"/>
    <property type="match status" value="1"/>
</dbReference>
<dbReference type="InterPro" id="IPR036388">
    <property type="entry name" value="WH-like_DNA-bd_sf"/>
</dbReference>
<gene>
    <name evidence="2" type="ORF">MBBTH_09500</name>
</gene>
<dbReference type="RefSeq" id="WP_116591909.1">
    <property type="nucleotide sequence ID" value="NZ_MZGS01000020.1"/>
</dbReference>
<evidence type="ECO:0000259" key="1">
    <source>
        <dbReference type="Pfam" id="PF08350"/>
    </source>
</evidence>
<organism evidence="2 3">
    <name type="scientific">Methanobrevibacter thaueri</name>
    <dbReference type="NCBI Taxonomy" id="190975"/>
    <lineage>
        <taxon>Archaea</taxon>
        <taxon>Methanobacteriati</taxon>
        <taxon>Methanobacteriota</taxon>
        <taxon>Methanomada group</taxon>
        <taxon>Methanobacteria</taxon>
        <taxon>Methanobacteriales</taxon>
        <taxon>Methanobacteriaceae</taxon>
        <taxon>Methanobrevibacter</taxon>
    </lineage>
</organism>
<dbReference type="CDD" id="cd00090">
    <property type="entry name" value="HTH_ARSR"/>
    <property type="match status" value="1"/>
</dbReference>
<dbReference type="InterPro" id="IPR036390">
    <property type="entry name" value="WH_DNA-bd_sf"/>
</dbReference>
<feature type="domain" description="Methanogenesis regulatory protein FilR1 middle" evidence="1">
    <location>
        <begin position="144"/>
        <end position="255"/>
    </location>
</feature>
<dbReference type="EMBL" id="MZGS01000020">
    <property type="protein sequence ID" value="PWB87385.1"/>
    <property type="molecule type" value="Genomic_DNA"/>
</dbReference>
<name>A0A315XM47_9EURY</name>
<comment type="caution">
    <text evidence="2">The sequence shown here is derived from an EMBL/GenBank/DDBJ whole genome shotgun (WGS) entry which is preliminary data.</text>
</comment>
<evidence type="ECO:0000313" key="2">
    <source>
        <dbReference type="EMBL" id="PWB87385.1"/>
    </source>
</evidence>
<keyword evidence="3" id="KW-1185">Reference proteome</keyword>